<evidence type="ECO:0000259" key="9">
    <source>
        <dbReference type="PROSITE" id="PS50165"/>
    </source>
</evidence>
<dbReference type="SUPFAM" id="SSF46600">
    <property type="entry name" value="C-terminal UvrC-binding domain of UvrB"/>
    <property type="match status" value="1"/>
</dbReference>
<keyword evidence="11" id="KW-1185">Reference proteome</keyword>
<dbReference type="PANTHER" id="PTHR30562:SF1">
    <property type="entry name" value="UVRABC SYSTEM PROTEIN C"/>
    <property type="match status" value="1"/>
</dbReference>
<dbReference type="GO" id="GO:0003677">
    <property type="term" value="F:DNA binding"/>
    <property type="evidence" value="ECO:0007669"/>
    <property type="project" value="UniProtKB-UniRule"/>
</dbReference>
<dbReference type="InterPro" id="IPR050066">
    <property type="entry name" value="UvrABC_protein_C"/>
</dbReference>
<keyword evidence="1 7" id="KW-0963">Cytoplasm</keyword>
<dbReference type="InterPro" id="IPR000305">
    <property type="entry name" value="GIY-YIG_endonuc"/>
</dbReference>
<comment type="subunit">
    <text evidence="7">Interacts with UvrB in an incision complex.</text>
</comment>
<keyword evidence="5 7" id="KW-0234">DNA repair</keyword>
<reference evidence="10 11" key="1">
    <citation type="submission" date="2019-03" db="EMBL/GenBank/DDBJ databases">
        <title>Porphyromonas levii Isolated from the Uterus of Dairy Cows.</title>
        <authorList>
            <person name="Francis A.M."/>
        </authorList>
    </citation>
    <scope>NUCLEOTIDE SEQUENCE [LARGE SCALE GENOMIC DNA]</scope>
    <source>
        <strain evidence="10 11">AF5678</strain>
    </source>
</reference>
<dbReference type="RefSeq" id="WP_134849169.1">
    <property type="nucleotide sequence ID" value="NZ_CP197400.1"/>
</dbReference>
<dbReference type="Gene3D" id="3.30.420.340">
    <property type="entry name" value="UvrC, RNAse H endonuclease domain"/>
    <property type="match status" value="1"/>
</dbReference>
<dbReference type="NCBIfam" id="TIGR00194">
    <property type="entry name" value="uvrC"/>
    <property type="match status" value="1"/>
</dbReference>
<dbReference type="PROSITE" id="PS50164">
    <property type="entry name" value="GIY_YIG"/>
    <property type="match status" value="1"/>
</dbReference>
<evidence type="ECO:0000256" key="4">
    <source>
        <dbReference type="ARBA" id="ARBA00022881"/>
    </source>
</evidence>
<dbReference type="STRING" id="1122973.GCA_000379925_00071"/>
<dbReference type="InterPro" id="IPR035901">
    <property type="entry name" value="GIY-YIG_endonuc_sf"/>
</dbReference>
<organism evidence="10 11">
    <name type="scientific">Porphyromonas levii</name>
    <dbReference type="NCBI Taxonomy" id="28114"/>
    <lineage>
        <taxon>Bacteria</taxon>
        <taxon>Pseudomonadati</taxon>
        <taxon>Bacteroidota</taxon>
        <taxon>Bacteroidia</taxon>
        <taxon>Bacteroidales</taxon>
        <taxon>Porphyromonadaceae</taxon>
        <taxon>Porphyromonas</taxon>
    </lineage>
</organism>
<feature type="domain" description="UvrC family homology region profile" evidence="9">
    <location>
        <begin position="290"/>
        <end position="483"/>
    </location>
</feature>
<dbReference type="InterPro" id="IPR004791">
    <property type="entry name" value="UvrC"/>
</dbReference>
<dbReference type="GO" id="GO:0009381">
    <property type="term" value="F:excinuclease ABC activity"/>
    <property type="evidence" value="ECO:0007669"/>
    <property type="project" value="UniProtKB-UniRule"/>
</dbReference>
<dbReference type="Pfam" id="PF22920">
    <property type="entry name" value="UvrC_RNaseH"/>
    <property type="match status" value="1"/>
</dbReference>
<dbReference type="InterPro" id="IPR010994">
    <property type="entry name" value="RuvA_2-like"/>
</dbReference>
<dbReference type="EMBL" id="SPNC01000015">
    <property type="protein sequence ID" value="TFH96667.1"/>
    <property type="molecule type" value="Genomic_DNA"/>
</dbReference>
<dbReference type="InterPro" id="IPR036876">
    <property type="entry name" value="UVR_dom_sf"/>
</dbReference>
<feature type="domain" description="GIY-YIG" evidence="8">
    <location>
        <begin position="17"/>
        <end position="95"/>
    </location>
</feature>
<dbReference type="Pfam" id="PF14520">
    <property type="entry name" value="HHH_5"/>
    <property type="match status" value="1"/>
</dbReference>
<keyword evidence="6 7" id="KW-0742">SOS response</keyword>
<dbReference type="SUPFAM" id="SSF47781">
    <property type="entry name" value="RuvA domain 2-like"/>
    <property type="match status" value="1"/>
</dbReference>
<comment type="subcellular location">
    <subcellularLocation>
        <location evidence="7">Cytoplasm</location>
    </subcellularLocation>
</comment>
<evidence type="ECO:0000259" key="8">
    <source>
        <dbReference type="PROSITE" id="PS50164"/>
    </source>
</evidence>
<evidence type="ECO:0000256" key="3">
    <source>
        <dbReference type="ARBA" id="ARBA00022769"/>
    </source>
</evidence>
<dbReference type="PROSITE" id="PS50165">
    <property type="entry name" value="UVRC"/>
    <property type="match status" value="1"/>
</dbReference>
<evidence type="ECO:0000256" key="6">
    <source>
        <dbReference type="ARBA" id="ARBA00023236"/>
    </source>
</evidence>
<dbReference type="Proteomes" id="UP000297225">
    <property type="component" value="Unassembled WGS sequence"/>
</dbReference>
<evidence type="ECO:0000256" key="7">
    <source>
        <dbReference type="HAMAP-Rule" id="MF_00203"/>
    </source>
</evidence>
<dbReference type="SMART" id="SM00465">
    <property type="entry name" value="GIYc"/>
    <property type="match status" value="1"/>
</dbReference>
<dbReference type="Gene3D" id="3.40.1440.10">
    <property type="entry name" value="GIY-YIG endonuclease"/>
    <property type="match status" value="1"/>
</dbReference>
<keyword evidence="2 7" id="KW-0227">DNA damage</keyword>
<comment type="caution">
    <text evidence="10">The sequence shown here is derived from an EMBL/GenBank/DDBJ whole genome shotgun (WGS) entry which is preliminary data.</text>
</comment>
<protein>
    <recommendedName>
        <fullName evidence="7">UvrABC system protein C</fullName>
        <shortName evidence="7">Protein UvrC</shortName>
    </recommendedName>
    <alternativeName>
        <fullName evidence="7">Excinuclease ABC subunit C</fullName>
    </alternativeName>
</protein>
<keyword evidence="3 7" id="KW-0228">DNA excision</keyword>
<dbReference type="PANTHER" id="PTHR30562">
    <property type="entry name" value="UVRC/OXIDOREDUCTASE"/>
    <property type="match status" value="1"/>
</dbReference>
<dbReference type="Pfam" id="PF01541">
    <property type="entry name" value="GIY-YIG"/>
    <property type="match status" value="1"/>
</dbReference>
<dbReference type="InterPro" id="IPR001162">
    <property type="entry name" value="UvrC_RNase_H_dom"/>
</dbReference>
<dbReference type="AlphaFoldDB" id="A0A4Y8WSQ8"/>
<comment type="similarity">
    <text evidence="7">Belongs to the UvrC family.</text>
</comment>
<accession>A0A4Y8WSQ8</accession>
<keyword evidence="4 7" id="KW-0267">Excision nuclease</keyword>
<dbReference type="CDD" id="cd10434">
    <property type="entry name" value="GIY-YIG_UvrC_Cho"/>
    <property type="match status" value="1"/>
</dbReference>
<evidence type="ECO:0000256" key="2">
    <source>
        <dbReference type="ARBA" id="ARBA00022763"/>
    </source>
</evidence>
<dbReference type="GO" id="GO:0005737">
    <property type="term" value="C:cytoplasm"/>
    <property type="evidence" value="ECO:0007669"/>
    <property type="project" value="UniProtKB-SubCell"/>
</dbReference>
<dbReference type="OrthoDB" id="9804933at2"/>
<proteinExistence type="inferred from homology"/>
<dbReference type="GO" id="GO:0009380">
    <property type="term" value="C:excinuclease repair complex"/>
    <property type="evidence" value="ECO:0007669"/>
    <property type="project" value="InterPro"/>
</dbReference>
<evidence type="ECO:0000256" key="5">
    <source>
        <dbReference type="ARBA" id="ARBA00023204"/>
    </source>
</evidence>
<dbReference type="GO" id="GO:0009432">
    <property type="term" value="P:SOS response"/>
    <property type="evidence" value="ECO:0007669"/>
    <property type="project" value="UniProtKB-UniRule"/>
</dbReference>
<dbReference type="FunFam" id="3.40.1440.10:FF:000001">
    <property type="entry name" value="UvrABC system protein C"/>
    <property type="match status" value="1"/>
</dbReference>
<evidence type="ECO:0000313" key="11">
    <source>
        <dbReference type="Proteomes" id="UP000297225"/>
    </source>
</evidence>
<dbReference type="GO" id="GO:0006289">
    <property type="term" value="P:nucleotide-excision repair"/>
    <property type="evidence" value="ECO:0007669"/>
    <property type="project" value="UniProtKB-UniRule"/>
</dbReference>
<dbReference type="FunFam" id="3.30.420.340:FF:000002">
    <property type="entry name" value="UvrABC system protein C"/>
    <property type="match status" value="1"/>
</dbReference>
<dbReference type="InterPro" id="IPR047296">
    <property type="entry name" value="GIY-YIG_UvrC_Cho"/>
</dbReference>
<dbReference type="SUPFAM" id="SSF82771">
    <property type="entry name" value="GIY-YIG endonuclease"/>
    <property type="match status" value="1"/>
</dbReference>
<name>A0A4Y8WSQ8_9PORP</name>
<evidence type="ECO:0000313" key="10">
    <source>
        <dbReference type="EMBL" id="TFH96667.1"/>
    </source>
</evidence>
<dbReference type="HAMAP" id="MF_00203">
    <property type="entry name" value="UvrC"/>
    <property type="match status" value="1"/>
</dbReference>
<dbReference type="Pfam" id="PF08459">
    <property type="entry name" value="UvrC_RNaseH_dom"/>
    <property type="match status" value="1"/>
</dbReference>
<dbReference type="Gene3D" id="1.10.150.20">
    <property type="entry name" value="5' to 3' exonuclease, C-terminal subdomain"/>
    <property type="match status" value="1"/>
</dbReference>
<comment type="function">
    <text evidence="7">The UvrABC repair system catalyzes the recognition and processing of DNA lesions. UvrC both incises the 5' and 3' sides of the lesion. The N-terminal half is responsible for the 3' incision and the C-terminal half is responsible for the 5' incision.</text>
</comment>
<dbReference type="InterPro" id="IPR038476">
    <property type="entry name" value="UvrC_RNase_H_dom_sf"/>
</dbReference>
<sequence>MIIRKEEIQESLSVIPEKPGCYTYRDSAGVVIYVGKAKNLRKRVSSYFQKNHSDRKVRALIRAFATIEYMVVETELDALLLENNLIKQHQPHYNILLKEGDLYPHICVKKEPFPRVFVTFKVIRDGSLYFGPYPNKGMAWTLINLFNRIFKFRTCSLKLNEQQIEEGKFRACLKYHINRCQAPCEGLQSKESYDESIRQAIEILRGNICYVRGILEESMAQASKDLDFERAMELQHTLQEISSYQAKSTIISNVIGNALVVSAASDLDAYYVNYLEVHNGNIIAGRTLEFKRQLMDDDDPESDFLSTAIVQLLNETNFKVRELILEEAPSFGDFSHLTITIPQRGEKRKVLELSQQNVQQYMKDKHRQSEKMNPEQRNTQILRELMSAVGLPKLPYHVESFDNSNIQGSDPVASCIVFKGAKPSKKDYRLYKIRGVSGPDDYASMHEVVTRRYRRMIEEEQPLPDLIITDGGKGQMGVVKAALREVGADIPVMGLAKDDRHNTNQVLYGDPPQVVGIMQRSQVFYLLERIQNEVHRFAITYHRKLRSKRQTQSALDEIPGIGPAYKQRLLKSFKSVKNIRSASLEQLQESIGVAKGQTVYNYFREQQE</sequence>
<gene>
    <name evidence="7" type="primary">uvrC</name>
    <name evidence="10" type="ORF">E4P47_01895</name>
</gene>
<evidence type="ECO:0000256" key="1">
    <source>
        <dbReference type="ARBA" id="ARBA00022490"/>
    </source>
</evidence>